<evidence type="ECO:0000256" key="1">
    <source>
        <dbReference type="ARBA" id="ARBA00000085"/>
    </source>
</evidence>
<dbReference type="EC" id="2.7.13.3" evidence="3"/>
<keyword evidence="13" id="KW-1133">Transmembrane helix</keyword>
<keyword evidence="18" id="KW-1185">Reference proteome</keyword>
<evidence type="ECO:0000313" key="18">
    <source>
        <dbReference type="Proteomes" id="UP000032427"/>
    </source>
</evidence>
<dbReference type="GeneID" id="28543438"/>
<keyword evidence="8" id="KW-0067">ATP-binding</keyword>
<organism evidence="17 18">
    <name type="scientific">Aliivibrio wodanis</name>
    <dbReference type="NCBI Taxonomy" id="80852"/>
    <lineage>
        <taxon>Bacteria</taxon>
        <taxon>Pseudomonadati</taxon>
        <taxon>Pseudomonadota</taxon>
        <taxon>Gammaproteobacteria</taxon>
        <taxon>Vibrionales</taxon>
        <taxon>Vibrionaceae</taxon>
        <taxon>Aliivibrio</taxon>
    </lineage>
</organism>
<dbReference type="Gene3D" id="3.30.565.10">
    <property type="entry name" value="Histidine kinase-like ATPase, C-terminal domain"/>
    <property type="match status" value="1"/>
</dbReference>
<keyword evidence="5 17" id="KW-0808">Transferase</keyword>
<dbReference type="InterPro" id="IPR001789">
    <property type="entry name" value="Sig_transdc_resp-reg_receiver"/>
</dbReference>
<dbReference type="PROSITE" id="PS50110">
    <property type="entry name" value="RESPONSE_REGULATORY"/>
    <property type="match status" value="1"/>
</dbReference>
<dbReference type="FunFam" id="1.10.287.130:FF:000002">
    <property type="entry name" value="Two-component osmosensing histidine kinase"/>
    <property type="match status" value="1"/>
</dbReference>
<proteinExistence type="predicted"/>
<dbReference type="PANTHER" id="PTHR45339:SF1">
    <property type="entry name" value="HYBRID SIGNAL TRANSDUCTION HISTIDINE KINASE J"/>
    <property type="match status" value="1"/>
</dbReference>
<evidence type="ECO:0000259" key="16">
    <source>
        <dbReference type="PROSITE" id="PS50885"/>
    </source>
</evidence>
<keyword evidence="13" id="KW-0472">Membrane</keyword>
<dbReference type="InterPro" id="IPR036097">
    <property type="entry name" value="HisK_dim/P_sf"/>
</dbReference>
<evidence type="ECO:0000256" key="3">
    <source>
        <dbReference type="ARBA" id="ARBA00012438"/>
    </source>
</evidence>
<comment type="subcellular location">
    <subcellularLocation>
        <location evidence="2">Membrane</location>
    </subcellularLocation>
</comment>
<dbReference type="KEGG" id="awd:AWOD_II_1180"/>
<dbReference type="CDD" id="cd16922">
    <property type="entry name" value="HATPase_EvgS-ArcB-TorS-like"/>
    <property type="match status" value="1"/>
</dbReference>
<dbReference type="HOGENOM" id="CLU_000445_114_21_6"/>
<keyword evidence="4 12" id="KW-0597">Phosphoprotein</keyword>
<dbReference type="Gene3D" id="3.40.50.2300">
    <property type="match status" value="1"/>
</dbReference>
<evidence type="ECO:0000256" key="5">
    <source>
        <dbReference type="ARBA" id="ARBA00022679"/>
    </source>
</evidence>
<evidence type="ECO:0000256" key="4">
    <source>
        <dbReference type="ARBA" id="ARBA00022553"/>
    </source>
</evidence>
<dbReference type="AlphaFoldDB" id="A0A090I7N0"/>
<feature type="transmembrane region" description="Helical" evidence="13">
    <location>
        <begin position="290"/>
        <end position="310"/>
    </location>
</feature>
<dbReference type="InterPro" id="IPR036890">
    <property type="entry name" value="HATPase_C_sf"/>
</dbReference>
<dbReference type="Pfam" id="PF02518">
    <property type="entry name" value="HATPase_c"/>
    <property type="match status" value="1"/>
</dbReference>
<dbReference type="CDD" id="cd17546">
    <property type="entry name" value="REC_hyHK_CKI1_RcsC-like"/>
    <property type="match status" value="1"/>
</dbReference>
<evidence type="ECO:0000256" key="2">
    <source>
        <dbReference type="ARBA" id="ARBA00004370"/>
    </source>
</evidence>
<dbReference type="InterPro" id="IPR003661">
    <property type="entry name" value="HisK_dim/P_dom"/>
</dbReference>
<dbReference type="CDD" id="cd00082">
    <property type="entry name" value="HisKA"/>
    <property type="match status" value="1"/>
</dbReference>
<gene>
    <name evidence="17" type="ORF">AWOD_II_1180</name>
</gene>
<dbReference type="SMART" id="SM00388">
    <property type="entry name" value="HisKA"/>
    <property type="match status" value="1"/>
</dbReference>
<evidence type="ECO:0000256" key="9">
    <source>
        <dbReference type="ARBA" id="ARBA00023012"/>
    </source>
</evidence>
<dbReference type="InterPro" id="IPR011006">
    <property type="entry name" value="CheY-like_superfamily"/>
</dbReference>
<dbReference type="OrthoDB" id="9810730at2"/>
<protein>
    <recommendedName>
        <fullName evidence="11">Sensory/regulatory protein RpfC</fullName>
        <ecNumber evidence="3">2.7.13.3</ecNumber>
    </recommendedName>
</protein>
<dbReference type="Gene3D" id="1.10.287.130">
    <property type="match status" value="1"/>
</dbReference>
<feature type="domain" description="Response regulatory" evidence="15">
    <location>
        <begin position="775"/>
        <end position="895"/>
    </location>
</feature>
<feature type="domain" description="Histidine kinase" evidence="14">
    <location>
        <begin position="389"/>
        <end position="610"/>
    </location>
</feature>
<dbReference type="SUPFAM" id="SSF52172">
    <property type="entry name" value="CheY-like"/>
    <property type="match status" value="1"/>
</dbReference>
<sequence>MKLMNHLSVKSRMLILIILPFMLLSMLSIKEISSQRQELKSLKSLSKHLIFNEKFSNYITAMHFLRLNSLYSIHNDIDKSASVNAINELVKHIDKKNSPQLHKAIQKLSNVNSEIVNYTAVDVEEWSDWVTDTLENINIIENKERLKTSSDLLNKKEKIVSQLQWLNYWAIKENWYINLDLNIHNEEYHDELNSLFYRQELYIEQFITMNASQENIELLLKTFSNDSFALSIQFRNAVIKNRAKDYSIEEKNTGRQALNHRLLLIQSVTTVITSELKKEINAHIEKINTIIFTFITGLVLSLMFISYFGISLSRRIITNLNTITHSMKLIEKNHDYSIQINVEGGDELALFSQNINTLISERASNEENLINSKNEAQRANLAKSTFLANMSHEIRTPLNGIIGMSGILSETKLSPIQHDYLNTVETSSQTLLILINDILDISKIEAGSLILHTHSTNVREIIFDTISIGISKATEKNLDLNINLSPNLPVHLLLDDHRIRQILMNLTSNGIKFTHTGHVTITARFEPTSRDKGYIHLSVSDSGIGIDKQAQQYIFKPFTQEDSSITREYGGTGLGLAITSQLIELMGGTLSISSEKNHGSCFSFSIETTIVHENSLPATELLTTPIILMGNNCEFKDDIVKELHYQSLSNFISINTLDEITLLENEKPIVLYCIDDYMNMECKNDLLNLRHQHPDISVVLIQKHKNRATNFESVIDGLITYPLLGYRFTKTLTNSLTFHSDNLSSTSPISGDIKKHYPENTIVHDQEISNHTKEHILIVEDNLVNQKVASLFLSKSGYTFDIANNGQEAVDKFTESETYHLILMDCMMPVKDGFAATKEIRQVEQTENRKKTPIIALTASVLDQDISKCYESGMDDYVAKPFKKETLLEKIMNIK</sequence>
<dbReference type="PROSITE" id="PS50109">
    <property type="entry name" value="HIS_KIN"/>
    <property type="match status" value="1"/>
</dbReference>
<dbReference type="Proteomes" id="UP000032427">
    <property type="component" value="Chromosome 2"/>
</dbReference>
<dbReference type="GO" id="GO:0005524">
    <property type="term" value="F:ATP binding"/>
    <property type="evidence" value="ECO:0007669"/>
    <property type="project" value="UniProtKB-KW"/>
</dbReference>
<reference evidence="18" key="1">
    <citation type="submission" date="2014-09" db="EMBL/GenBank/DDBJ databases">
        <authorList>
            <person name="Hjerde E."/>
        </authorList>
    </citation>
    <scope>NUCLEOTIDE SEQUENCE [LARGE SCALE GENOMIC DNA]</scope>
    <source>
        <strain evidence="18">06/09/139</strain>
    </source>
</reference>
<evidence type="ECO:0000256" key="11">
    <source>
        <dbReference type="ARBA" id="ARBA00068150"/>
    </source>
</evidence>
<comment type="catalytic activity">
    <reaction evidence="1">
        <text>ATP + protein L-histidine = ADP + protein N-phospho-L-histidine.</text>
        <dbReference type="EC" id="2.7.13.3"/>
    </reaction>
</comment>
<dbReference type="SMART" id="SM00448">
    <property type="entry name" value="REC"/>
    <property type="match status" value="1"/>
</dbReference>
<evidence type="ECO:0000256" key="13">
    <source>
        <dbReference type="SAM" id="Phobius"/>
    </source>
</evidence>
<dbReference type="PRINTS" id="PR00344">
    <property type="entry name" value="BCTRLSENSOR"/>
</dbReference>
<dbReference type="InterPro" id="IPR003660">
    <property type="entry name" value="HAMP_dom"/>
</dbReference>
<dbReference type="InterPro" id="IPR003594">
    <property type="entry name" value="HATPase_dom"/>
</dbReference>
<keyword evidence="7" id="KW-0418">Kinase</keyword>
<comment type="subunit">
    <text evidence="10">At low DSF concentrations, interacts with RpfF.</text>
</comment>
<accession>A0A090I7N0</accession>
<dbReference type="SMART" id="SM00387">
    <property type="entry name" value="HATPase_c"/>
    <property type="match status" value="1"/>
</dbReference>
<evidence type="ECO:0000256" key="12">
    <source>
        <dbReference type="PROSITE-ProRule" id="PRU00169"/>
    </source>
</evidence>
<evidence type="ECO:0000256" key="10">
    <source>
        <dbReference type="ARBA" id="ARBA00064003"/>
    </source>
</evidence>
<evidence type="ECO:0000259" key="15">
    <source>
        <dbReference type="PROSITE" id="PS50110"/>
    </source>
</evidence>
<evidence type="ECO:0000313" key="17">
    <source>
        <dbReference type="EMBL" id="CED57795.1"/>
    </source>
</evidence>
<dbReference type="InterPro" id="IPR005467">
    <property type="entry name" value="His_kinase_dom"/>
</dbReference>
<dbReference type="PANTHER" id="PTHR45339">
    <property type="entry name" value="HYBRID SIGNAL TRANSDUCTION HISTIDINE KINASE J"/>
    <property type="match status" value="1"/>
</dbReference>
<dbReference type="Gene3D" id="6.10.340.10">
    <property type="match status" value="1"/>
</dbReference>
<evidence type="ECO:0000256" key="6">
    <source>
        <dbReference type="ARBA" id="ARBA00022741"/>
    </source>
</evidence>
<dbReference type="PROSITE" id="PS50885">
    <property type="entry name" value="HAMP"/>
    <property type="match status" value="1"/>
</dbReference>
<name>A0A090I7N0_9GAMM</name>
<evidence type="ECO:0000256" key="8">
    <source>
        <dbReference type="ARBA" id="ARBA00022840"/>
    </source>
</evidence>
<dbReference type="GO" id="GO:0000155">
    <property type="term" value="F:phosphorelay sensor kinase activity"/>
    <property type="evidence" value="ECO:0007669"/>
    <property type="project" value="InterPro"/>
</dbReference>
<dbReference type="Pfam" id="PF00512">
    <property type="entry name" value="HisKA"/>
    <property type="match status" value="1"/>
</dbReference>
<dbReference type="InterPro" id="IPR004358">
    <property type="entry name" value="Sig_transdc_His_kin-like_C"/>
</dbReference>
<keyword evidence="9" id="KW-0902">Two-component regulatory system</keyword>
<dbReference type="STRING" id="80852.AWOD_II_1180"/>
<dbReference type="EMBL" id="LN554847">
    <property type="protein sequence ID" value="CED57795.1"/>
    <property type="molecule type" value="Genomic_DNA"/>
</dbReference>
<dbReference type="FunFam" id="3.30.565.10:FF:000010">
    <property type="entry name" value="Sensor histidine kinase RcsC"/>
    <property type="match status" value="1"/>
</dbReference>
<evidence type="ECO:0000259" key="14">
    <source>
        <dbReference type="PROSITE" id="PS50109"/>
    </source>
</evidence>
<keyword evidence="13" id="KW-0812">Transmembrane</keyword>
<feature type="domain" description="HAMP" evidence="16">
    <location>
        <begin position="314"/>
        <end position="367"/>
    </location>
</feature>
<evidence type="ECO:0000256" key="7">
    <source>
        <dbReference type="ARBA" id="ARBA00022777"/>
    </source>
</evidence>
<dbReference type="Pfam" id="PF00072">
    <property type="entry name" value="Response_reg"/>
    <property type="match status" value="1"/>
</dbReference>
<dbReference type="SUPFAM" id="SSF55874">
    <property type="entry name" value="ATPase domain of HSP90 chaperone/DNA topoisomerase II/histidine kinase"/>
    <property type="match status" value="1"/>
</dbReference>
<dbReference type="GO" id="GO:0016020">
    <property type="term" value="C:membrane"/>
    <property type="evidence" value="ECO:0007669"/>
    <property type="project" value="UniProtKB-SubCell"/>
</dbReference>
<dbReference type="PATRIC" id="fig|80852.17.peg.3986"/>
<keyword evidence="6" id="KW-0547">Nucleotide-binding</keyword>
<feature type="modified residue" description="4-aspartylphosphate" evidence="12">
    <location>
        <position position="825"/>
    </location>
</feature>
<dbReference type="SUPFAM" id="SSF47384">
    <property type="entry name" value="Homodimeric domain of signal transducing histidine kinase"/>
    <property type="match status" value="1"/>
</dbReference>